<dbReference type="OrthoDB" id="7872263at2"/>
<reference evidence="4 5" key="1">
    <citation type="submission" date="2018-05" db="EMBL/GenBank/DDBJ databases">
        <title>Oceanovita maritima gen. nov., sp. nov., a marine bacterium in the family Rhodobacteraceae isolated from surface seawater of Lundu port Xiamen, China.</title>
        <authorList>
            <person name="Hetharua B.H."/>
            <person name="Min D."/>
            <person name="Liao H."/>
            <person name="Tian Y."/>
        </authorList>
    </citation>
    <scope>NUCLEOTIDE SEQUENCE [LARGE SCALE GENOMIC DNA]</scope>
    <source>
        <strain evidence="4 5">FSX-11</strain>
    </source>
</reference>
<dbReference type="Pfam" id="PF09394">
    <property type="entry name" value="Inhibitor_I42"/>
    <property type="match status" value="1"/>
</dbReference>
<gene>
    <name evidence="4" type="ORF">DI396_02105</name>
</gene>
<sequence length="111" mass="11783">MSGDILLSMGDAGGSVRVPAGGVVELRLPENPTTGYRWTLPPDSCTEMIEDRNAAPVDGAGVIAGVGAASERVFLFRLKGGAPLHLRLDLTRAWEEGAPPESRFEIELVPQ</sequence>
<dbReference type="GO" id="GO:0004869">
    <property type="term" value="F:cysteine-type endopeptidase inhibitor activity"/>
    <property type="evidence" value="ECO:0007669"/>
    <property type="project" value="UniProtKB-KW"/>
</dbReference>
<evidence type="ECO:0000259" key="3">
    <source>
        <dbReference type="Pfam" id="PF09394"/>
    </source>
</evidence>
<keyword evidence="5" id="KW-1185">Reference proteome</keyword>
<dbReference type="InterPro" id="IPR018990">
    <property type="entry name" value="Prot_inh_I42_chagasin"/>
</dbReference>
<feature type="domain" description="Proteinase inhibitor I42 chagasin" evidence="3">
    <location>
        <begin position="18"/>
        <end position="107"/>
    </location>
</feature>
<accession>A0A2V4NV31</accession>
<dbReference type="RefSeq" id="WP_110794475.1">
    <property type="nucleotide sequence ID" value="NZ_KZ826481.1"/>
</dbReference>
<evidence type="ECO:0000313" key="5">
    <source>
        <dbReference type="Proteomes" id="UP000248012"/>
    </source>
</evidence>
<organism evidence="4 5">
    <name type="scientific">Litorivita pollutaquae</name>
    <dbReference type="NCBI Taxonomy" id="2200892"/>
    <lineage>
        <taxon>Bacteria</taxon>
        <taxon>Pseudomonadati</taxon>
        <taxon>Pseudomonadota</taxon>
        <taxon>Alphaproteobacteria</taxon>
        <taxon>Rhodobacterales</taxon>
        <taxon>Paracoccaceae</taxon>
        <taxon>Litorivita</taxon>
    </lineage>
</organism>
<proteinExistence type="predicted"/>
<name>A0A2V4NV31_9RHOB</name>
<comment type="caution">
    <text evidence="4">The sequence shown here is derived from an EMBL/GenBank/DDBJ whole genome shotgun (WGS) entry which is preliminary data.</text>
</comment>
<dbReference type="SUPFAM" id="SSF141066">
    <property type="entry name" value="ICP-like"/>
    <property type="match status" value="1"/>
</dbReference>
<keyword evidence="1" id="KW-0646">Protease inhibitor</keyword>
<protein>
    <recommendedName>
        <fullName evidence="3">Proteinase inhibitor I42 chagasin domain-containing protein</fullName>
    </recommendedName>
</protein>
<dbReference type="Proteomes" id="UP000248012">
    <property type="component" value="Unassembled WGS sequence"/>
</dbReference>
<dbReference type="AlphaFoldDB" id="A0A2V4NV31"/>
<evidence type="ECO:0000313" key="4">
    <source>
        <dbReference type="EMBL" id="PYC48896.1"/>
    </source>
</evidence>
<dbReference type="InterPro" id="IPR036331">
    <property type="entry name" value="Chagasin-like_sf"/>
</dbReference>
<evidence type="ECO:0000256" key="1">
    <source>
        <dbReference type="ARBA" id="ARBA00022690"/>
    </source>
</evidence>
<dbReference type="Gene3D" id="2.60.40.2020">
    <property type="match status" value="1"/>
</dbReference>
<evidence type="ECO:0000256" key="2">
    <source>
        <dbReference type="ARBA" id="ARBA00022704"/>
    </source>
</evidence>
<keyword evidence="2" id="KW-0789">Thiol protease inhibitor</keyword>
<dbReference type="EMBL" id="QFVT01000002">
    <property type="protein sequence ID" value="PYC48896.1"/>
    <property type="molecule type" value="Genomic_DNA"/>
</dbReference>